<protein>
    <submittedName>
        <fullName evidence="5">DNA-binding protein</fullName>
    </submittedName>
</protein>
<dbReference type="EMBL" id="AAHQNO010000027">
    <property type="protein sequence ID" value="EBZ2532090.1"/>
    <property type="molecule type" value="Genomic_DNA"/>
</dbReference>
<dbReference type="GO" id="GO:0003677">
    <property type="term" value="F:DNA binding"/>
    <property type="evidence" value="ECO:0007669"/>
    <property type="project" value="UniProtKB-KW"/>
</dbReference>
<gene>
    <name evidence="5" type="ORF">A4I94_16740</name>
    <name evidence="3" type="ORF">D9O77_21385</name>
    <name evidence="2" type="ORF">DPY77_04585</name>
    <name evidence="4" type="ORF">EBC19_07020</name>
</gene>
<proteinExistence type="predicted"/>
<reference evidence="5" key="1">
    <citation type="submission" date="2018-07" db="EMBL/GenBank/DDBJ databases">
        <authorList>
            <person name="Ashton P.M."/>
            <person name="Dallman T."/>
            <person name="Nair S."/>
            <person name="De Pinna E."/>
            <person name="Peters T."/>
            <person name="Grant K."/>
        </authorList>
    </citation>
    <scope>NUCLEOTIDE SEQUENCE</scope>
    <source>
        <strain evidence="5">186598</strain>
        <strain evidence="2">196404</strain>
        <strain evidence="3">617000</strain>
        <strain evidence="4">623457</strain>
    </source>
</reference>
<dbReference type="EMBL" id="AALLJB010000038">
    <property type="protein sequence ID" value="EDA8246063.1"/>
    <property type="molecule type" value="Genomic_DNA"/>
</dbReference>
<feature type="region of interest" description="Disordered" evidence="1">
    <location>
        <begin position="134"/>
        <end position="194"/>
    </location>
</feature>
<dbReference type="RefSeq" id="WP_079957134.1">
    <property type="nucleotide sequence ID" value="NZ_CBDHOD010000013.1"/>
</dbReference>
<dbReference type="InterPro" id="IPR057869">
    <property type="entry name" value="HP1_YO34"/>
</dbReference>
<keyword evidence="5" id="KW-0238">DNA-binding</keyword>
<dbReference type="EMBL" id="AAHISR010000004">
    <property type="protein sequence ID" value="EBW5670496.1"/>
    <property type="molecule type" value="Genomic_DNA"/>
</dbReference>
<accession>A0A5J1STG1</accession>
<comment type="caution">
    <text evidence="5">The sequence shown here is derived from an EMBL/GenBank/DDBJ whole genome shotgun (WGS) entry which is preliminary data.</text>
</comment>
<evidence type="ECO:0000313" key="3">
    <source>
        <dbReference type="EMBL" id="EBZ2532090.1"/>
    </source>
</evidence>
<sequence>MSQNTTTPLLALNGQIIPLKRLSVSVKLNIKDKDASGKSSSTATSEQGVKAKELQISGLIPFTQPEALTLLFRLAEAKAANGTQQIYRIANMDAKAVNMQQGIFSGAVGAVPEMGLMAWKVDFTLKEKLSSAEKAIGRGPAGSTTDSSAEQHAQAAKAGGKDGKGRKPEEHGWFWTMSDKINNWIGPAGNETNP</sequence>
<dbReference type="Pfam" id="PF25759">
    <property type="entry name" value="HP1_ORF34"/>
    <property type="match status" value="1"/>
</dbReference>
<evidence type="ECO:0000313" key="5">
    <source>
        <dbReference type="EMBL" id="EDA8246063.1"/>
    </source>
</evidence>
<evidence type="ECO:0000313" key="4">
    <source>
        <dbReference type="EMBL" id="EBZ4205157.1"/>
    </source>
</evidence>
<name>A0A5J1STG1_SALET</name>
<dbReference type="AlphaFoldDB" id="A0A5J1STG1"/>
<feature type="compositionally biased region" description="Polar residues" evidence="1">
    <location>
        <begin position="142"/>
        <end position="151"/>
    </location>
</feature>
<dbReference type="EMBL" id="AAHRBT010000006">
    <property type="protein sequence ID" value="EBZ4205157.1"/>
    <property type="molecule type" value="Genomic_DNA"/>
</dbReference>
<feature type="compositionally biased region" description="Basic and acidic residues" evidence="1">
    <location>
        <begin position="159"/>
        <end position="172"/>
    </location>
</feature>
<evidence type="ECO:0000256" key="1">
    <source>
        <dbReference type="SAM" id="MobiDB-lite"/>
    </source>
</evidence>
<evidence type="ECO:0000313" key="2">
    <source>
        <dbReference type="EMBL" id="EBW5670496.1"/>
    </source>
</evidence>
<organism evidence="5">
    <name type="scientific">Salmonella enterica subsp. enterica serovar London</name>
    <dbReference type="NCBI Taxonomy" id="149390"/>
    <lineage>
        <taxon>Bacteria</taxon>
        <taxon>Pseudomonadati</taxon>
        <taxon>Pseudomonadota</taxon>
        <taxon>Gammaproteobacteria</taxon>
        <taxon>Enterobacterales</taxon>
        <taxon>Enterobacteriaceae</taxon>
        <taxon>Salmonella</taxon>
    </lineage>
</organism>